<dbReference type="GeneID" id="18921496"/>
<accession>F4R527</accession>
<dbReference type="Proteomes" id="UP000001072">
    <property type="component" value="Unassembled WGS sequence"/>
</dbReference>
<name>F4R527_MELLP</name>
<sequence>MRVITLGLYSVILSQAHGIMHKQWSSYENPPYEISSVGDCDGEASAIQQSLSQLQTSHIIKAGQESQRLPLDHQQEAWIERKGLQGDDTLQDFATVENKESKTTLVAPSPPQMDRTHINLEEVVNIGQVHQEEPFSVPSCTYKSGLVRMTPVYEGGVVAKT</sequence>
<evidence type="ECO:0000313" key="3">
    <source>
        <dbReference type="Proteomes" id="UP000001072"/>
    </source>
</evidence>
<dbReference type="VEuPathDB" id="FungiDB:MELLADRAFT_101839"/>
<feature type="chain" id="PRO_5003320612" description="Secreted protein" evidence="1">
    <location>
        <begin position="17"/>
        <end position="161"/>
    </location>
</feature>
<dbReference type="RefSeq" id="XP_007404361.1">
    <property type="nucleotide sequence ID" value="XM_007404299.1"/>
</dbReference>
<dbReference type="InParanoid" id="F4R527"/>
<keyword evidence="3" id="KW-1185">Reference proteome</keyword>
<keyword evidence="1" id="KW-0732">Signal</keyword>
<evidence type="ECO:0000313" key="2">
    <source>
        <dbReference type="EMBL" id="EGG11986.1"/>
    </source>
</evidence>
<dbReference type="AlphaFoldDB" id="F4R527"/>
<evidence type="ECO:0000256" key="1">
    <source>
        <dbReference type="SAM" id="SignalP"/>
    </source>
</evidence>
<dbReference type="HOGENOM" id="CLU_1644080_0_0_1"/>
<dbReference type="KEGG" id="mlr:MELLADRAFT_101839"/>
<feature type="signal peptide" evidence="1">
    <location>
        <begin position="1"/>
        <end position="16"/>
    </location>
</feature>
<reference evidence="3" key="1">
    <citation type="journal article" date="2011" name="Proc. Natl. Acad. Sci. U.S.A.">
        <title>Obligate biotrophy features unraveled by the genomic analysis of rust fungi.</title>
        <authorList>
            <person name="Duplessis S."/>
            <person name="Cuomo C.A."/>
            <person name="Lin Y.-C."/>
            <person name="Aerts A."/>
            <person name="Tisserant E."/>
            <person name="Veneault-Fourrey C."/>
            <person name="Joly D.L."/>
            <person name="Hacquard S."/>
            <person name="Amselem J."/>
            <person name="Cantarel B.L."/>
            <person name="Chiu R."/>
            <person name="Coutinho P.M."/>
            <person name="Feau N."/>
            <person name="Field M."/>
            <person name="Frey P."/>
            <person name="Gelhaye E."/>
            <person name="Goldberg J."/>
            <person name="Grabherr M.G."/>
            <person name="Kodira C.D."/>
            <person name="Kohler A."/>
            <person name="Kuees U."/>
            <person name="Lindquist E.A."/>
            <person name="Lucas S.M."/>
            <person name="Mago R."/>
            <person name="Mauceli E."/>
            <person name="Morin E."/>
            <person name="Murat C."/>
            <person name="Pangilinan J.L."/>
            <person name="Park R."/>
            <person name="Pearson M."/>
            <person name="Quesneville H."/>
            <person name="Rouhier N."/>
            <person name="Sakthikumar S."/>
            <person name="Salamov A.A."/>
            <person name="Schmutz J."/>
            <person name="Selles B."/>
            <person name="Shapiro H."/>
            <person name="Tanguay P."/>
            <person name="Tuskan G.A."/>
            <person name="Henrissat B."/>
            <person name="Van de Peer Y."/>
            <person name="Rouze P."/>
            <person name="Ellis J.G."/>
            <person name="Dodds P.N."/>
            <person name="Schein J.E."/>
            <person name="Zhong S."/>
            <person name="Hamelin R.C."/>
            <person name="Grigoriev I.V."/>
            <person name="Szabo L.J."/>
            <person name="Martin F."/>
        </authorList>
    </citation>
    <scope>NUCLEOTIDE SEQUENCE [LARGE SCALE GENOMIC DNA]</scope>
    <source>
        <strain evidence="3">98AG31 / pathotype 3-4-7</strain>
    </source>
</reference>
<gene>
    <name evidence="2" type="ORF">MELLADRAFT_101839</name>
</gene>
<dbReference type="EMBL" id="GL883091">
    <property type="protein sequence ID" value="EGG11986.1"/>
    <property type="molecule type" value="Genomic_DNA"/>
</dbReference>
<evidence type="ECO:0008006" key="4">
    <source>
        <dbReference type="Google" id="ProtNLM"/>
    </source>
</evidence>
<proteinExistence type="predicted"/>
<protein>
    <recommendedName>
        <fullName evidence="4">Secreted protein</fullName>
    </recommendedName>
</protein>
<organism evidence="3">
    <name type="scientific">Melampsora larici-populina (strain 98AG31 / pathotype 3-4-7)</name>
    <name type="common">Poplar leaf rust fungus</name>
    <dbReference type="NCBI Taxonomy" id="747676"/>
    <lineage>
        <taxon>Eukaryota</taxon>
        <taxon>Fungi</taxon>
        <taxon>Dikarya</taxon>
        <taxon>Basidiomycota</taxon>
        <taxon>Pucciniomycotina</taxon>
        <taxon>Pucciniomycetes</taxon>
        <taxon>Pucciniales</taxon>
        <taxon>Melampsoraceae</taxon>
        <taxon>Melampsora</taxon>
    </lineage>
</organism>